<dbReference type="PANTHER" id="PTHR43737">
    <property type="entry name" value="BLL7424 PROTEIN"/>
    <property type="match status" value="1"/>
</dbReference>
<reference evidence="1 2" key="1">
    <citation type="submission" date="2018-11" db="EMBL/GenBank/DDBJ databases">
        <title>Novel bacteria species description.</title>
        <authorList>
            <person name="Han J.-H."/>
        </authorList>
    </citation>
    <scope>NUCLEOTIDE SEQUENCE [LARGE SCALE GENOMIC DNA]</scope>
    <source>
        <strain evidence="1 2">KCTC23259</strain>
    </source>
</reference>
<protein>
    <submittedName>
        <fullName evidence="1">DUF1501 domain-containing protein</fullName>
    </submittedName>
</protein>
<dbReference type="AlphaFoldDB" id="A0AAE3KS20"/>
<proteinExistence type="predicted"/>
<keyword evidence="2" id="KW-1185">Reference proteome</keyword>
<dbReference type="Pfam" id="PF07394">
    <property type="entry name" value="DUF1501"/>
    <property type="match status" value="1"/>
</dbReference>
<evidence type="ECO:0000313" key="1">
    <source>
        <dbReference type="EMBL" id="MCP9762129.1"/>
    </source>
</evidence>
<dbReference type="InterPro" id="IPR010869">
    <property type="entry name" value="DUF1501"/>
</dbReference>
<organism evidence="1 2">
    <name type="scientific">Lacihabitans soyangensis</name>
    <dbReference type="NCBI Taxonomy" id="869394"/>
    <lineage>
        <taxon>Bacteria</taxon>
        <taxon>Pseudomonadati</taxon>
        <taxon>Bacteroidota</taxon>
        <taxon>Cytophagia</taxon>
        <taxon>Cytophagales</taxon>
        <taxon>Leadbetterellaceae</taxon>
        <taxon>Lacihabitans</taxon>
    </lineage>
</organism>
<sequence>MIKRRDFIKQSTMGVGVVSNLSLGKMHVSAFEPALANVQNDNILVVIQQFGGNDGMNTITPYEWESYYTLYRPKLHIPKNVVEPISKDLGMAMHPNLKRGPKNGMLGLFNAGKLAVMHGLGYHNPNYSHFRSTDIWLSGVVPNNDTEPLKSGWLGRYFDRVRPSERTDSPFCLQIGQNPSLMFLGETGEKSIVLEDAEQLYSQAKSVESNKINIGGSAYFMSEFDYVNKVGQEVNEYSKVIKKAFDSGKNIEKYADQPLANQLKLVARLINGGLKSKVYFVEHHGYDTHSNQGVLDGIHSRLLAELSEAISAFQSDIEQLGHASKVVGITTSEFGRRPYENGSLGTDHGTANVGFAFGEAVKGEIFGFHFAFLQFRDFQNLWFKTDFRSIYYEIMVSWFDQTPEYAQNVLGSKFAYIEEKGFLKSTKKDITLPPPPDVPKVNMDLNNPDNPLSPLNITEQDKFTLYPNPVQGNSAFLNMRLYFQGSVRIVQTYVNGQEMGVIHEKTYQAGLHNVYLELKGGPGLYLLRIKVGKRNHFVRCLKI</sequence>
<comment type="caution">
    <text evidence="1">The sequence shown here is derived from an EMBL/GenBank/DDBJ whole genome shotgun (WGS) entry which is preliminary data.</text>
</comment>
<dbReference type="EMBL" id="RJUF01000006">
    <property type="protein sequence ID" value="MCP9762129.1"/>
    <property type="molecule type" value="Genomic_DNA"/>
</dbReference>
<evidence type="ECO:0000313" key="2">
    <source>
        <dbReference type="Proteomes" id="UP001204144"/>
    </source>
</evidence>
<accession>A0AAE3KS20</accession>
<dbReference type="RefSeq" id="WP_255035885.1">
    <property type="nucleotide sequence ID" value="NZ_RJUF01000006.1"/>
</dbReference>
<dbReference type="Proteomes" id="UP001204144">
    <property type="component" value="Unassembled WGS sequence"/>
</dbReference>
<dbReference type="PANTHER" id="PTHR43737:SF1">
    <property type="entry name" value="DUF1501 DOMAIN-CONTAINING PROTEIN"/>
    <property type="match status" value="1"/>
</dbReference>
<gene>
    <name evidence="1" type="ORF">EGI31_04120</name>
</gene>
<name>A0AAE3KS20_9BACT</name>